<dbReference type="AlphaFoldDB" id="A0A9P6DAN1"/>
<dbReference type="EMBL" id="MU154532">
    <property type="protein sequence ID" value="KAF9499461.1"/>
    <property type="molecule type" value="Genomic_DNA"/>
</dbReference>
<comment type="caution">
    <text evidence="3">The sequence shown here is derived from an EMBL/GenBank/DDBJ whole genome shotgun (WGS) entry which is preliminary data.</text>
</comment>
<organism evidence="3 4">
    <name type="scientific">Pleurotus eryngii</name>
    <name type="common">Boletus of the steppes</name>
    <dbReference type="NCBI Taxonomy" id="5323"/>
    <lineage>
        <taxon>Eukaryota</taxon>
        <taxon>Fungi</taxon>
        <taxon>Dikarya</taxon>
        <taxon>Basidiomycota</taxon>
        <taxon>Agaricomycotina</taxon>
        <taxon>Agaricomycetes</taxon>
        <taxon>Agaricomycetidae</taxon>
        <taxon>Agaricales</taxon>
        <taxon>Pleurotineae</taxon>
        <taxon>Pleurotaceae</taxon>
        <taxon>Pleurotus</taxon>
    </lineage>
</organism>
<name>A0A9P6DAN1_PLEER</name>
<feature type="region of interest" description="Disordered" evidence="1">
    <location>
        <begin position="129"/>
        <end position="176"/>
    </location>
</feature>
<evidence type="ECO:0000313" key="3">
    <source>
        <dbReference type="EMBL" id="KAF9499461.1"/>
    </source>
</evidence>
<feature type="signal peptide" evidence="2">
    <location>
        <begin position="1"/>
        <end position="24"/>
    </location>
</feature>
<dbReference type="Proteomes" id="UP000807025">
    <property type="component" value="Unassembled WGS sequence"/>
</dbReference>
<protein>
    <submittedName>
        <fullName evidence="3">Uncharacterized protein</fullName>
    </submittedName>
</protein>
<evidence type="ECO:0000256" key="2">
    <source>
        <dbReference type="SAM" id="SignalP"/>
    </source>
</evidence>
<dbReference type="OrthoDB" id="2985022at2759"/>
<feature type="compositionally biased region" description="Basic and acidic residues" evidence="1">
    <location>
        <begin position="129"/>
        <end position="139"/>
    </location>
</feature>
<gene>
    <name evidence="3" type="ORF">BDN71DRAFT_1428176</name>
</gene>
<accession>A0A9P6DAN1</accession>
<reference evidence="3" key="1">
    <citation type="submission" date="2020-11" db="EMBL/GenBank/DDBJ databases">
        <authorList>
            <consortium name="DOE Joint Genome Institute"/>
            <person name="Ahrendt S."/>
            <person name="Riley R."/>
            <person name="Andreopoulos W."/>
            <person name="Labutti K."/>
            <person name="Pangilinan J."/>
            <person name="Ruiz-Duenas F.J."/>
            <person name="Barrasa J.M."/>
            <person name="Sanchez-Garcia M."/>
            <person name="Camarero S."/>
            <person name="Miyauchi S."/>
            <person name="Serrano A."/>
            <person name="Linde D."/>
            <person name="Babiker R."/>
            <person name="Drula E."/>
            <person name="Ayuso-Fernandez I."/>
            <person name="Pacheco R."/>
            <person name="Padilla G."/>
            <person name="Ferreira P."/>
            <person name="Barriuso J."/>
            <person name="Kellner H."/>
            <person name="Castanera R."/>
            <person name="Alfaro M."/>
            <person name="Ramirez L."/>
            <person name="Pisabarro A.G."/>
            <person name="Kuo A."/>
            <person name="Tritt A."/>
            <person name="Lipzen A."/>
            <person name="He G."/>
            <person name="Yan M."/>
            <person name="Ng V."/>
            <person name="Cullen D."/>
            <person name="Martin F."/>
            <person name="Rosso M.-N."/>
            <person name="Henrissat B."/>
            <person name="Hibbett D."/>
            <person name="Martinez A.T."/>
            <person name="Grigoriev I.V."/>
        </authorList>
    </citation>
    <scope>NUCLEOTIDE SEQUENCE</scope>
    <source>
        <strain evidence="3">ATCC 90797</strain>
    </source>
</reference>
<proteinExistence type="predicted"/>
<evidence type="ECO:0000256" key="1">
    <source>
        <dbReference type="SAM" id="MobiDB-lite"/>
    </source>
</evidence>
<feature type="chain" id="PRO_5040488272" evidence="2">
    <location>
        <begin position="25"/>
        <end position="281"/>
    </location>
</feature>
<feature type="compositionally biased region" description="Basic residues" evidence="1">
    <location>
        <begin position="140"/>
        <end position="152"/>
    </location>
</feature>
<keyword evidence="2" id="KW-0732">Signal</keyword>
<sequence>MHLALKLASLATLAVMAVSSPASSRDVGANIVTDAELDDWLRTADANITFVGGAKGPLPRRNALIARVVYCTQRSGPLRGDHCTLYEGNSVCLNAPGTNCLMATTNVAFCNASFLRAFWGQKSAGKEQKAREMASEGLRRSAKPAKVSKKPPRKIESGTPPTDRNVPDPPVGTNAELDNWLRTRNANLIVGGDKKSLVDCNSQLATLVYRCCSTACGGECTIYREISTCINVPHADCLWTDFNVGYCARSSCVGSCHSFNASRTRYCCTLGTDSINVPFNL</sequence>
<keyword evidence="4" id="KW-1185">Reference proteome</keyword>
<evidence type="ECO:0000313" key="4">
    <source>
        <dbReference type="Proteomes" id="UP000807025"/>
    </source>
</evidence>